<proteinExistence type="predicted"/>
<protein>
    <recommendedName>
        <fullName evidence="1">DUF4283 domain-containing protein</fullName>
    </recommendedName>
</protein>
<sequence length="100" mass="11331">MEAGLRRLALSLVGKVLTNKMVNMDGFMELISKIWKVREGVEIKLVANNVFAFQFNSVDDQIHVMASGPWAFDDALIVLEEPSGKEDVENMCFLHAEFWV</sequence>
<accession>A0AAE0A5M0</accession>
<dbReference type="InterPro" id="IPR025558">
    <property type="entry name" value="DUF4283"/>
</dbReference>
<evidence type="ECO:0000313" key="3">
    <source>
        <dbReference type="Proteomes" id="UP001281410"/>
    </source>
</evidence>
<organism evidence="2 3">
    <name type="scientific">Dipteronia sinensis</name>
    <dbReference type="NCBI Taxonomy" id="43782"/>
    <lineage>
        <taxon>Eukaryota</taxon>
        <taxon>Viridiplantae</taxon>
        <taxon>Streptophyta</taxon>
        <taxon>Embryophyta</taxon>
        <taxon>Tracheophyta</taxon>
        <taxon>Spermatophyta</taxon>
        <taxon>Magnoliopsida</taxon>
        <taxon>eudicotyledons</taxon>
        <taxon>Gunneridae</taxon>
        <taxon>Pentapetalae</taxon>
        <taxon>rosids</taxon>
        <taxon>malvids</taxon>
        <taxon>Sapindales</taxon>
        <taxon>Sapindaceae</taxon>
        <taxon>Hippocastanoideae</taxon>
        <taxon>Acereae</taxon>
        <taxon>Dipteronia</taxon>
    </lineage>
</organism>
<feature type="domain" description="DUF4283" evidence="1">
    <location>
        <begin position="7"/>
        <end position="81"/>
    </location>
</feature>
<name>A0AAE0A5M0_9ROSI</name>
<keyword evidence="3" id="KW-1185">Reference proteome</keyword>
<dbReference type="AlphaFoldDB" id="A0AAE0A5M0"/>
<dbReference type="Proteomes" id="UP001281410">
    <property type="component" value="Unassembled WGS sequence"/>
</dbReference>
<reference evidence="2" key="1">
    <citation type="journal article" date="2023" name="Plant J.">
        <title>Genome sequences and population genomics provide insights into the demographic history, inbreeding, and mutation load of two 'living fossil' tree species of Dipteronia.</title>
        <authorList>
            <person name="Feng Y."/>
            <person name="Comes H.P."/>
            <person name="Chen J."/>
            <person name="Zhu S."/>
            <person name="Lu R."/>
            <person name="Zhang X."/>
            <person name="Li P."/>
            <person name="Qiu J."/>
            <person name="Olsen K.M."/>
            <person name="Qiu Y."/>
        </authorList>
    </citation>
    <scope>NUCLEOTIDE SEQUENCE</scope>
    <source>
        <strain evidence="2">NBL</strain>
    </source>
</reference>
<gene>
    <name evidence="2" type="ORF">Dsin_018471</name>
</gene>
<comment type="caution">
    <text evidence="2">The sequence shown here is derived from an EMBL/GenBank/DDBJ whole genome shotgun (WGS) entry which is preliminary data.</text>
</comment>
<evidence type="ECO:0000259" key="1">
    <source>
        <dbReference type="Pfam" id="PF14111"/>
    </source>
</evidence>
<dbReference type="EMBL" id="JANJYJ010000006">
    <property type="protein sequence ID" value="KAK3204425.1"/>
    <property type="molecule type" value="Genomic_DNA"/>
</dbReference>
<dbReference type="Pfam" id="PF14111">
    <property type="entry name" value="DUF4283"/>
    <property type="match status" value="1"/>
</dbReference>
<evidence type="ECO:0000313" key="2">
    <source>
        <dbReference type="EMBL" id="KAK3204425.1"/>
    </source>
</evidence>